<organism evidence="4 5">
    <name type="scientific">Pontibacter saemangeumensis</name>
    <dbReference type="NCBI Taxonomy" id="1084525"/>
    <lineage>
        <taxon>Bacteria</taxon>
        <taxon>Pseudomonadati</taxon>
        <taxon>Bacteroidota</taxon>
        <taxon>Cytophagia</taxon>
        <taxon>Cytophagales</taxon>
        <taxon>Hymenobacteraceae</taxon>
        <taxon>Pontibacter</taxon>
    </lineage>
</organism>
<dbReference type="PANTHER" id="PTHR45726">
    <property type="entry name" value="LEUKOTRIENE A-4 HYDROLASE"/>
    <property type="match status" value="1"/>
</dbReference>
<dbReference type="PANTHER" id="PTHR45726:SF3">
    <property type="entry name" value="LEUKOTRIENE A-4 HYDROLASE"/>
    <property type="match status" value="1"/>
</dbReference>
<dbReference type="InterPro" id="IPR014782">
    <property type="entry name" value="Peptidase_M1_dom"/>
</dbReference>
<dbReference type="Pfam" id="PF17900">
    <property type="entry name" value="Peptidase_M1_N"/>
    <property type="match status" value="1"/>
</dbReference>
<dbReference type="Gene3D" id="1.10.390.10">
    <property type="entry name" value="Neutral Protease Domain 2"/>
    <property type="match status" value="1"/>
</dbReference>
<dbReference type="Pfam" id="PF01433">
    <property type="entry name" value="Peptidase_M1"/>
    <property type="match status" value="1"/>
</dbReference>
<proteinExistence type="predicted"/>
<dbReference type="Gene3D" id="2.60.40.1730">
    <property type="entry name" value="tricorn interacting facor f3 domain"/>
    <property type="match status" value="1"/>
</dbReference>
<keyword evidence="1" id="KW-0732">Signal</keyword>
<comment type="caution">
    <text evidence="4">The sequence shown here is derived from an EMBL/GenBank/DDBJ whole genome shotgun (WGS) entry which is preliminary data.</text>
</comment>
<dbReference type="EMBL" id="BAABHC010000029">
    <property type="protein sequence ID" value="GAA4442946.1"/>
    <property type="molecule type" value="Genomic_DNA"/>
</dbReference>
<keyword evidence="5" id="KW-1185">Reference proteome</keyword>
<dbReference type="InterPro" id="IPR042097">
    <property type="entry name" value="Aminopeptidase_N-like_N_sf"/>
</dbReference>
<dbReference type="InterPro" id="IPR027268">
    <property type="entry name" value="Peptidase_M4/M1_CTD_sf"/>
</dbReference>
<protein>
    <submittedName>
        <fullName evidence="4">M1 family metallopeptidase</fullName>
    </submittedName>
</protein>
<name>A0ABP8M442_9BACT</name>
<dbReference type="SUPFAM" id="SSF63737">
    <property type="entry name" value="Leukotriene A4 hydrolase N-terminal domain"/>
    <property type="match status" value="1"/>
</dbReference>
<gene>
    <name evidence="4" type="ORF">GCM10023188_43230</name>
</gene>
<dbReference type="Proteomes" id="UP001500552">
    <property type="component" value="Unassembled WGS sequence"/>
</dbReference>
<feature type="signal peptide" evidence="1">
    <location>
        <begin position="1"/>
        <end position="28"/>
    </location>
</feature>
<dbReference type="InterPro" id="IPR034015">
    <property type="entry name" value="M1_LTA4H"/>
</dbReference>
<evidence type="ECO:0000259" key="3">
    <source>
        <dbReference type="Pfam" id="PF17900"/>
    </source>
</evidence>
<evidence type="ECO:0000256" key="1">
    <source>
        <dbReference type="SAM" id="SignalP"/>
    </source>
</evidence>
<dbReference type="CDD" id="cd09603">
    <property type="entry name" value="M1_APN_like"/>
    <property type="match status" value="1"/>
</dbReference>
<sequence>MLYKIMSAVFFRVSSVFLLLAPVAGAFAQTPEFTRQDTLRGTVTKERAWWDLTYYHLDVQVNPGDSTIRGVNTVQYRVLEPNQKMQLDLQAPMQIEKVVQNGRELKFKRDGNAYFIQLSEKQTKGDINQLNVTFGGKPVVSENPPWSGGLTWKRDSNGDPFVANSNQGDGASLWWPCKDHMYDEPDSMLISVTVPEHLMDVSNGKLRRVEERNDSTRTFHWFVSNPINNYGVNISVADYAHFSETYQGEKGRLDCDYYVLKENLEKAKAQFRDVPRMLQAFEHWFGPYPFYEDGYKLVEVPYLGMEHQSAVTYGNGYRNGYRGNDLSGTGWGLKFDFIIIHESGHEWFANNITYQDIADMWIHESFTNYSESLFVEYHYGKEAGNAYVIGTRRGIKNDKPIIGLYNVNHSGSGDMYPKGGNMLHTLRQVVNDDEKWRSILRGLNRDFYHQTVTTQQIEGYLSKHTGRDLSAFFDQYLRDVRIPKLEYQFAGNKLRYRWSNSVPGFDMPVKVTLGGKERWLEPTTAWQEIKKGKGVSSLKVDPNFYVEAAEAAPAP</sequence>
<evidence type="ECO:0000313" key="4">
    <source>
        <dbReference type="EMBL" id="GAA4442946.1"/>
    </source>
</evidence>
<reference evidence="5" key="1">
    <citation type="journal article" date="2019" name="Int. J. Syst. Evol. Microbiol.">
        <title>The Global Catalogue of Microorganisms (GCM) 10K type strain sequencing project: providing services to taxonomists for standard genome sequencing and annotation.</title>
        <authorList>
            <consortium name="The Broad Institute Genomics Platform"/>
            <consortium name="The Broad Institute Genome Sequencing Center for Infectious Disease"/>
            <person name="Wu L."/>
            <person name="Ma J."/>
        </authorList>
    </citation>
    <scope>NUCLEOTIDE SEQUENCE [LARGE SCALE GENOMIC DNA]</scope>
    <source>
        <strain evidence="5">JCM 17926</strain>
    </source>
</reference>
<feature type="chain" id="PRO_5045943062" evidence="1">
    <location>
        <begin position="29"/>
        <end position="555"/>
    </location>
</feature>
<evidence type="ECO:0000259" key="2">
    <source>
        <dbReference type="Pfam" id="PF01433"/>
    </source>
</evidence>
<accession>A0ABP8M442</accession>
<evidence type="ECO:0000313" key="5">
    <source>
        <dbReference type="Proteomes" id="UP001500552"/>
    </source>
</evidence>
<dbReference type="SUPFAM" id="SSF55486">
    <property type="entry name" value="Metalloproteases ('zincins'), catalytic domain"/>
    <property type="match status" value="1"/>
</dbReference>
<feature type="domain" description="Peptidase M1 membrane alanine aminopeptidase" evidence="2">
    <location>
        <begin position="276"/>
        <end position="476"/>
    </location>
</feature>
<feature type="domain" description="Aminopeptidase N-like N-terminal" evidence="3">
    <location>
        <begin position="54"/>
        <end position="228"/>
    </location>
</feature>
<dbReference type="InterPro" id="IPR045357">
    <property type="entry name" value="Aminopeptidase_N-like_N"/>
</dbReference>